<organism evidence="2 3">
    <name type="scientific">Clostridium cellulovorans (strain ATCC 35296 / DSM 3052 / OCM 3 / 743B)</name>
    <dbReference type="NCBI Taxonomy" id="573061"/>
    <lineage>
        <taxon>Bacteria</taxon>
        <taxon>Bacillati</taxon>
        <taxon>Bacillota</taxon>
        <taxon>Clostridia</taxon>
        <taxon>Eubacteriales</taxon>
        <taxon>Clostridiaceae</taxon>
        <taxon>Clostridium</taxon>
    </lineage>
</organism>
<sequence>MDNKEILKLIENISPGGRDYVEEGFKNNVVKVLFSLETEQNKGVFIMVDNDDCCIFYASFLNENNIDEILEIIKDKTNGYTSKANSKEICFNVYGNNPKIIDLIRELGFKTDMEGYWLEYASEELLELKQCNLSDRGFEELRIDDFVDLFDSAYYQLRIDNGWSVNGYASNTEHFCNRLIDLDKCNQVRSFWQNDQLVGAYILKQNYIYDIVVRPIFQNRGYGSYILAHAIRNLRKNKSINKIILGVVKSNINAKRFYARNGFVQISSYAEHTYR</sequence>
<dbReference type="PROSITE" id="PS51186">
    <property type="entry name" value="GNAT"/>
    <property type="match status" value="1"/>
</dbReference>
<dbReference type="OrthoDB" id="9800797at2"/>
<evidence type="ECO:0000313" key="3">
    <source>
        <dbReference type="Proteomes" id="UP000002730"/>
    </source>
</evidence>
<dbReference type="InterPro" id="IPR016181">
    <property type="entry name" value="Acyl_CoA_acyltransferase"/>
</dbReference>
<dbReference type="KEGG" id="ccb:Clocel_3828"/>
<reference evidence="2 3" key="1">
    <citation type="submission" date="2010-08" db="EMBL/GenBank/DDBJ databases">
        <title>Complete sequence of Clostridium cellulovorans 743B.</title>
        <authorList>
            <consortium name="US DOE Joint Genome Institute"/>
            <person name="Lucas S."/>
            <person name="Copeland A."/>
            <person name="Lapidus A."/>
            <person name="Cheng J.-F."/>
            <person name="Bruce D."/>
            <person name="Goodwin L."/>
            <person name="Pitluck S."/>
            <person name="Chertkov O."/>
            <person name="Detter J.C."/>
            <person name="Han C."/>
            <person name="Tapia R."/>
            <person name="Land M."/>
            <person name="Hauser L."/>
            <person name="Chang Y.-J."/>
            <person name="Jeffries C."/>
            <person name="Kyrpides N."/>
            <person name="Ivanova N."/>
            <person name="Mikhailova N."/>
            <person name="Hemme C.L."/>
            <person name="Woyke T."/>
        </authorList>
    </citation>
    <scope>NUCLEOTIDE SEQUENCE [LARGE SCALE GENOMIC DNA]</scope>
    <source>
        <strain evidence="3">ATCC 35296 / DSM 3052 / OCM 3 / 743B</strain>
    </source>
</reference>
<protein>
    <submittedName>
        <fullName evidence="2">GCN5-related N-acetyltransferase</fullName>
    </submittedName>
</protein>
<dbReference type="PANTHER" id="PTHR43617">
    <property type="entry name" value="L-AMINO ACID N-ACETYLTRANSFERASE"/>
    <property type="match status" value="1"/>
</dbReference>
<dbReference type="AlphaFoldDB" id="D9SKS6"/>
<dbReference type="InterPro" id="IPR050276">
    <property type="entry name" value="MshD_Acetyltransferase"/>
</dbReference>
<keyword evidence="3" id="KW-1185">Reference proteome</keyword>
<dbReference type="EMBL" id="CP002160">
    <property type="protein sequence ID" value="ADL53498.1"/>
    <property type="molecule type" value="Genomic_DNA"/>
</dbReference>
<dbReference type="CDD" id="cd04301">
    <property type="entry name" value="NAT_SF"/>
    <property type="match status" value="1"/>
</dbReference>
<proteinExistence type="predicted"/>
<evidence type="ECO:0000259" key="1">
    <source>
        <dbReference type="PROSITE" id="PS51186"/>
    </source>
</evidence>
<dbReference type="InterPro" id="IPR000182">
    <property type="entry name" value="GNAT_dom"/>
</dbReference>
<name>D9SKS6_CLOC7</name>
<dbReference type="RefSeq" id="WP_010073838.1">
    <property type="nucleotide sequence ID" value="NC_014393.1"/>
</dbReference>
<dbReference type="Proteomes" id="UP000002730">
    <property type="component" value="Chromosome"/>
</dbReference>
<dbReference type="eggNOG" id="ENOG50305JI">
    <property type="taxonomic scope" value="Bacteria"/>
</dbReference>
<keyword evidence="2" id="KW-0808">Transferase</keyword>
<dbReference type="SUPFAM" id="SSF55729">
    <property type="entry name" value="Acyl-CoA N-acyltransferases (Nat)"/>
    <property type="match status" value="1"/>
</dbReference>
<gene>
    <name evidence="2" type="ordered locus">Clocel_3828</name>
</gene>
<accession>D9SKS6</accession>
<dbReference type="Gene3D" id="3.40.630.30">
    <property type="match status" value="1"/>
</dbReference>
<dbReference type="Pfam" id="PF00583">
    <property type="entry name" value="Acetyltransf_1"/>
    <property type="match status" value="1"/>
</dbReference>
<evidence type="ECO:0000313" key="2">
    <source>
        <dbReference type="EMBL" id="ADL53498.1"/>
    </source>
</evidence>
<feature type="domain" description="N-acetyltransferase" evidence="1">
    <location>
        <begin position="136"/>
        <end position="275"/>
    </location>
</feature>
<dbReference type="GO" id="GO:0016747">
    <property type="term" value="F:acyltransferase activity, transferring groups other than amino-acyl groups"/>
    <property type="evidence" value="ECO:0007669"/>
    <property type="project" value="InterPro"/>
</dbReference>
<dbReference type="HOGENOM" id="CLU_996932_0_0_9"/>